<dbReference type="RefSeq" id="WP_168885215.1">
    <property type="nucleotide sequence ID" value="NZ_JABAIL010000012.1"/>
</dbReference>
<reference evidence="1 2" key="1">
    <citation type="submission" date="2020-04" db="EMBL/GenBank/DDBJ databases">
        <title>Flammeovirga sp. SR4, a novel species isolated from seawater.</title>
        <authorList>
            <person name="Wang X."/>
        </authorList>
    </citation>
    <scope>NUCLEOTIDE SEQUENCE [LARGE SCALE GENOMIC DNA]</scope>
    <source>
        <strain evidence="1 2">SR4</strain>
    </source>
</reference>
<dbReference type="Proteomes" id="UP000585050">
    <property type="component" value="Unassembled WGS sequence"/>
</dbReference>
<evidence type="ECO:0000313" key="1">
    <source>
        <dbReference type="EMBL" id="NLR94510.1"/>
    </source>
</evidence>
<dbReference type="InterPro" id="IPR018673">
    <property type="entry name" value="DUF2141"/>
</dbReference>
<comment type="caution">
    <text evidence="1">The sequence shown here is derived from an EMBL/GenBank/DDBJ whole genome shotgun (WGS) entry which is preliminary data.</text>
</comment>
<accession>A0A7X8SQI8</accession>
<evidence type="ECO:0000313" key="2">
    <source>
        <dbReference type="Proteomes" id="UP000585050"/>
    </source>
</evidence>
<gene>
    <name evidence="1" type="ORF">HGP29_25115</name>
</gene>
<keyword evidence="2" id="KW-1185">Reference proteome</keyword>
<sequence length="141" mass="15892">MKTTFLLSLICIVHTFFSLKTTTIIIHVKGIENTQGKIQVGLYDNSNDFPKYGQHIEGVSVEPSTGDVYITLENIPEGEYAIAVWHDENEDKELNTNWVGKPTEKYGFSNNVFGTFAPPKFKDASFSIENNDTKKLTINLE</sequence>
<organism evidence="1 2">
    <name type="scientific">Flammeovirga agarivorans</name>
    <dbReference type="NCBI Taxonomy" id="2726742"/>
    <lineage>
        <taxon>Bacteria</taxon>
        <taxon>Pseudomonadati</taxon>
        <taxon>Bacteroidota</taxon>
        <taxon>Cytophagia</taxon>
        <taxon>Cytophagales</taxon>
        <taxon>Flammeovirgaceae</taxon>
        <taxon>Flammeovirga</taxon>
    </lineage>
</organism>
<dbReference type="EMBL" id="JABAIL010000012">
    <property type="protein sequence ID" value="NLR94510.1"/>
    <property type="molecule type" value="Genomic_DNA"/>
</dbReference>
<proteinExistence type="predicted"/>
<dbReference type="AlphaFoldDB" id="A0A7X8SQI8"/>
<protein>
    <submittedName>
        <fullName evidence="1">DUF2141 domain-containing protein</fullName>
    </submittedName>
</protein>
<name>A0A7X8SQI8_9BACT</name>
<dbReference type="Pfam" id="PF09912">
    <property type="entry name" value="DUF2141"/>
    <property type="match status" value="1"/>
</dbReference>